<evidence type="ECO:0000256" key="6">
    <source>
        <dbReference type="ARBA" id="ARBA00023136"/>
    </source>
</evidence>
<dbReference type="PANTHER" id="PTHR30069:SF29">
    <property type="entry name" value="HEMOGLOBIN AND HEMOGLOBIN-HAPTOGLOBIN-BINDING PROTEIN 1-RELATED"/>
    <property type="match status" value="1"/>
</dbReference>
<dbReference type="GO" id="GO:0009279">
    <property type="term" value="C:cell outer membrane"/>
    <property type="evidence" value="ECO:0007669"/>
    <property type="project" value="UniProtKB-SubCell"/>
</dbReference>
<evidence type="ECO:0000313" key="11">
    <source>
        <dbReference type="EMBL" id="RKD90911.1"/>
    </source>
</evidence>
<sequence length="1085" mass="120732">MERIGISYFLKFIKVLKITMFLLFVCGLQSWATTSESEQNQVVSATEDSGNTQAENTIKGKVTDTAGVPLPGVTVVVKGTTIGTITDADGSYSLTKVPADASLIFTFVGMKAQEINVTGKTVVDVTLVEESIGLGEVVAVGYGTQSKRKVTTAVSSVDSEELTRSASTTTAGALAGKMPGLSTRAKDARPGRGIDLEIRNMGNPLYVVDGIPYGGDASRDWLGVTRVSGNDVFNSLSLEDIESISILKDAAAAIYGLRAANGVVLITTKKGNTGDKVTVNVNGYYGWQNLTRFPDLANAGQYVRGKVEAAQNAGIDPATIYSPEELAKWEAGNQLGYKSYDYYDLVMRKNVPQYNINANVNGGTKRSKYYMSLSHVGQEATMKDFNYDRTNFQVNLSSEILKGFTLGTQTALKLEETQDVGLQGGDGYFSSLLAVYANRPTVGPYAHDNPEYINNTPNRPDLNPALFSRDIVGYKDTHTKAVNVNLFAEYKFDFGLSAKYTYSQNYTNLHFDGFQYTYDLYTYNEADDSYSRTGGQSARWRFETKIESMSHYHQFQLNYSHTFGEDHTVSAVLGYERSDWDRNLTWLAAAPTNNYIPLNSLAILTGYGDEWTYQARAGYLGRFNYSYKDKYLLEVLGRYDASYLYAPGNRWGFFPGVSAGWRISDEGFFDGLKSTVSDLKLRVSVGQTGQEAGVGVFGYLPGYSFGRFDNNAVVGGSVLDGEYVTGMQPQGLPVTNLSWEKHTMYDAGIDAKFFDDKLSLTADIFRKVISGIPAGRYDVLIPSEVGYSLPNENLNKNEYRGAEGMISFKSKIGELKYNVSANATYSRFRYVESYKPRFGNSYNEWRYSNEDRWGGVWWGYQAIGRFQSEEEIRNYAIDNDGQNNRTQLPGDIIYKDVNGDGVINWLDETPIGYPDGWAPMLSFGGNIGLQWKNFDLNMDFAGAAMQSWFQNWELRNPFHAGGNSPAYLLTDRWHRADPYDATSEWIPGRYPAIRNGTSDNNGRNSDFWLHKVRFLRLRNAEFGYTLPQAWAKKASLSKARFYVSGSNLFSIDNVKQFGIDPEIQSGSAVVYPQQRTIMVGFNLTF</sequence>
<evidence type="ECO:0000256" key="3">
    <source>
        <dbReference type="ARBA" id="ARBA00022452"/>
    </source>
</evidence>
<reference evidence="11 12" key="1">
    <citation type="submission" date="2018-09" db="EMBL/GenBank/DDBJ databases">
        <title>Genomic Encyclopedia of Archaeal and Bacterial Type Strains, Phase II (KMG-II): from individual species to whole genera.</title>
        <authorList>
            <person name="Goeker M."/>
        </authorList>
    </citation>
    <scope>NUCLEOTIDE SEQUENCE [LARGE SCALE GENOMIC DNA]</scope>
    <source>
        <strain evidence="11 12">DSM 27148</strain>
    </source>
</reference>
<dbReference type="NCBIfam" id="TIGR04056">
    <property type="entry name" value="OMP_RagA_SusC"/>
    <property type="match status" value="1"/>
</dbReference>
<dbReference type="PROSITE" id="PS52016">
    <property type="entry name" value="TONB_DEPENDENT_REC_3"/>
    <property type="match status" value="1"/>
</dbReference>
<evidence type="ECO:0000256" key="8">
    <source>
        <dbReference type="PROSITE-ProRule" id="PRU01360"/>
    </source>
</evidence>
<dbReference type="Pfam" id="PF07715">
    <property type="entry name" value="Plug"/>
    <property type="match status" value="1"/>
</dbReference>
<comment type="subcellular location">
    <subcellularLocation>
        <location evidence="1 8">Cell outer membrane</location>
        <topology evidence="1 8">Multi-pass membrane protein</topology>
    </subcellularLocation>
</comment>
<dbReference type="Proteomes" id="UP000283387">
    <property type="component" value="Unassembled WGS sequence"/>
</dbReference>
<dbReference type="EMBL" id="RAPN01000001">
    <property type="protein sequence ID" value="RKD90911.1"/>
    <property type="molecule type" value="Genomic_DNA"/>
</dbReference>
<evidence type="ECO:0000256" key="4">
    <source>
        <dbReference type="ARBA" id="ARBA00022692"/>
    </source>
</evidence>
<accession>A0A419W621</accession>
<dbReference type="NCBIfam" id="TIGR04057">
    <property type="entry name" value="SusC_RagA_signa"/>
    <property type="match status" value="1"/>
</dbReference>
<comment type="caution">
    <text evidence="11">The sequence shown here is derived from an EMBL/GenBank/DDBJ whole genome shotgun (WGS) entry which is preliminary data.</text>
</comment>
<dbReference type="InterPro" id="IPR039426">
    <property type="entry name" value="TonB-dep_rcpt-like"/>
</dbReference>
<dbReference type="SUPFAM" id="SSF49464">
    <property type="entry name" value="Carboxypeptidase regulatory domain-like"/>
    <property type="match status" value="1"/>
</dbReference>
<dbReference type="PANTHER" id="PTHR30069">
    <property type="entry name" value="TONB-DEPENDENT OUTER MEMBRANE RECEPTOR"/>
    <property type="match status" value="1"/>
</dbReference>
<keyword evidence="3 8" id="KW-1134">Transmembrane beta strand</keyword>
<evidence type="ECO:0000256" key="7">
    <source>
        <dbReference type="ARBA" id="ARBA00023237"/>
    </source>
</evidence>
<dbReference type="Gene3D" id="2.170.130.10">
    <property type="entry name" value="TonB-dependent receptor, plug domain"/>
    <property type="match status" value="1"/>
</dbReference>
<proteinExistence type="inferred from homology"/>
<keyword evidence="7 8" id="KW-0998">Cell outer membrane</keyword>
<gene>
    <name evidence="11" type="ORF">BC643_1256</name>
</gene>
<dbReference type="SUPFAM" id="SSF56935">
    <property type="entry name" value="Porins"/>
    <property type="match status" value="1"/>
</dbReference>
<evidence type="ECO:0000256" key="1">
    <source>
        <dbReference type="ARBA" id="ARBA00004571"/>
    </source>
</evidence>
<keyword evidence="6 8" id="KW-0472">Membrane</keyword>
<evidence type="ECO:0000259" key="10">
    <source>
        <dbReference type="Pfam" id="PF07715"/>
    </source>
</evidence>
<keyword evidence="2 8" id="KW-0813">Transport</keyword>
<dbReference type="RefSeq" id="WP_211337997.1">
    <property type="nucleotide sequence ID" value="NZ_RAPN01000001.1"/>
</dbReference>
<dbReference type="Gene3D" id="2.40.170.20">
    <property type="entry name" value="TonB-dependent receptor, beta-barrel domain"/>
    <property type="match status" value="1"/>
</dbReference>
<dbReference type="InterPro" id="IPR012910">
    <property type="entry name" value="Plug_dom"/>
</dbReference>
<dbReference type="InterPro" id="IPR023997">
    <property type="entry name" value="TonB-dep_OMP_SusC/RagA_CS"/>
</dbReference>
<dbReference type="AlphaFoldDB" id="A0A419W621"/>
<dbReference type="GO" id="GO:0015344">
    <property type="term" value="F:siderophore uptake transmembrane transporter activity"/>
    <property type="evidence" value="ECO:0007669"/>
    <property type="project" value="TreeGrafter"/>
</dbReference>
<organism evidence="11 12">
    <name type="scientific">Mangrovibacterium diazotrophicum</name>
    <dbReference type="NCBI Taxonomy" id="1261403"/>
    <lineage>
        <taxon>Bacteria</taxon>
        <taxon>Pseudomonadati</taxon>
        <taxon>Bacteroidota</taxon>
        <taxon>Bacteroidia</taxon>
        <taxon>Marinilabiliales</taxon>
        <taxon>Prolixibacteraceae</taxon>
        <taxon>Mangrovibacterium</taxon>
    </lineage>
</organism>
<dbReference type="InterPro" id="IPR037066">
    <property type="entry name" value="Plug_dom_sf"/>
</dbReference>
<comment type="similarity">
    <text evidence="8">Belongs to the TonB-dependent receptor family.</text>
</comment>
<dbReference type="Gene3D" id="2.60.40.1120">
    <property type="entry name" value="Carboxypeptidase-like, regulatory domain"/>
    <property type="match status" value="1"/>
</dbReference>
<dbReference type="InterPro" id="IPR008969">
    <property type="entry name" value="CarboxyPept-like_regulatory"/>
</dbReference>
<evidence type="ECO:0000256" key="9">
    <source>
        <dbReference type="SAM" id="MobiDB-lite"/>
    </source>
</evidence>
<keyword evidence="4 8" id="KW-0812">Transmembrane</keyword>
<keyword evidence="12" id="KW-1185">Reference proteome</keyword>
<keyword evidence="5" id="KW-0732">Signal</keyword>
<dbReference type="InterPro" id="IPR036942">
    <property type="entry name" value="Beta-barrel_TonB_sf"/>
</dbReference>
<evidence type="ECO:0000256" key="5">
    <source>
        <dbReference type="ARBA" id="ARBA00022729"/>
    </source>
</evidence>
<evidence type="ECO:0000313" key="12">
    <source>
        <dbReference type="Proteomes" id="UP000283387"/>
    </source>
</evidence>
<feature type="domain" description="TonB-dependent receptor plug" evidence="10">
    <location>
        <begin position="147"/>
        <end position="263"/>
    </location>
</feature>
<feature type="region of interest" description="Disordered" evidence="9">
    <location>
        <begin position="168"/>
        <end position="188"/>
    </location>
</feature>
<protein>
    <submittedName>
        <fullName evidence="11">TonB-linked SusC/RagA family outer membrane protein</fullName>
    </submittedName>
</protein>
<name>A0A419W621_9BACT</name>
<dbReference type="GO" id="GO:0044718">
    <property type="term" value="P:siderophore transmembrane transport"/>
    <property type="evidence" value="ECO:0007669"/>
    <property type="project" value="TreeGrafter"/>
</dbReference>
<evidence type="ECO:0000256" key="2">
    <source>
        <dbReference type="ARBA" id="ARBA00022448"/>
    </source>
</evidence>
<dbReference type="InterPro" id="IPR023996">
    <property type="entry name" value="TonB-dep_OMP_SusC/RagA"/>
</dbReference>
<dbReference type="Pfam" id="PF13715">
    <property type="entry name" value="CarbopepD_reg_2"/>
    <property type="match status" value="1"/>
</dbReference>